<dbReference type="PRINTS" id="PR00411">
    <property type="entry name" value="PNDRDTASEI"/>
</dbReference>
<reference evidence="3 4" key="1">
    <citation type="submission" date="2014-01" db="EMBL/GenBank/DDBJ databases">
        <title>Genome sequencing of Thermococcus guaymasensis.</title>
        <authorList>
            <person name="Zhang X."/>
            <person name="Alvare G."/>
            <person name="Fristensky B."/>
            <person name="Chen L."/>
            <person name="Suen T."/>
            <person name="Chen Q."/>
            <person name="Ma K."/>
        </authorList>
    </citation>
    <scope>NUCLEOTIDE SEQUENCE [LARGE SCALE GENOMIC DNA]</scope>
    <source>
        <strain evidence="3 4">DSM 11113</strain>
    </source>
</reference>
<dbReference type="AlphaFoldDB" id="A0A0X1KM35"/>
<accession>A0A0X1KM35</accession>
<dbReference type="InterPro" id="IPR036188">
    <property type="entry name" value="FAD/NAD-bd_sf"/>
</dbReference>
<dbReference type="InterPro" id="IPR023753">
    <property type="entry name" value="FAD/NAD-binding_dom"/>
</dbReference>
<dbReference type="PANTHER" id="PTHR42949:SF3">
    <property type="entry name" value="ANAEROBIC GLYCEROL-3-PHOSPHATE DEHYDROGENASE SUBUNIT B"/>
    <property type="match status" value="1"/>
</dbReference>
<dbReference type="Proteomes" id="UP000062043">
    <property type="component" value="Chromosome"/>
</dbReference>
<sequence>MKDVVVIGGGPSGMAAAVKLAEKGYDVALIERKEELGGILDQCIHDGFGTKIFGKALSGPEFAGHFVDEVNKLGVEVHLNTYVKYVKAEGDLKELVTVSPRGVEGIKARSIVYAIGCRERHPFEIKVGGTRPAGVYTAGMVQRLVNLYGILPGKRILIVGGGDVGMIVARHLYLEGTGSILIVFPEEFFAGLPRNVQQCILDFEIPFRPRTIVREIVGKERVEGAILMRVDENWRPIPGTEEFYPCDTVIFSVGLVPYSEKMGKIGAEIDPRTRGPVVNEFFESTVRGVFAAGNLVQIFDYVDDAVESAYIAADGVEKYLAGEERLDNPVPFKPGSNVRTLTPHRLEWEDERPVVAFLRPAIEGRAWIVIRDEKGQVLRKEFRQYVRPSTLERIEVPREAIEGAEEVYVDVAGI</sequence>
<dbReference type="Gene3D" id="3.50.50.60">
    <property type="entry name" value="FAD/NAD(P)-binding domain"/>
    <property type="match status" value="2"/>
</dbReference>
<dbReference type="GO" id="GO:0016491">
    <property type="term" value="F:oxidoreductase activity"/>
    <property type="evidence" value="ECO:0007669"/>
    <property type="project" value="UniProtKB-KW"/>
</dbReference>
<dbReference type="KEGG" id="tgy:X802_09180"/>
<gene>
    <name evidence="3" type="ORF">X802_09180</name>
</gene>
<dbReference type="RefSeq" id="WP_062373117.1">
    <property type="nucleotide sequence ID" value="NZ_CP007140.1"/>
</dbReference>
<dbReference type="EMBL" id="CP007140">
    <property type="protein sequence ID" value="AJC72295.1"/>
    <property type="molecule type" value="Genomic_DNA"/>
</dbReference>
<evidence type="ECO:0000256" key="1">
    <source>
        <dbReference type="ARBA" id="ARBA00023002"/>
    </source>
</evidence>
<dbReference type="STRING" id="1432656.X802_09180"/>
<dbReference type="GeneID" id="27135820"/>
<dbReference type="InterPro" id="IPR051691">
    <property type="entry name" value="Metab_Enz_Cyan_OpOx_G3PDH"/>
</dbReference>
<name>A0A0X1KM35_9EURY</name>
<keyword evidence="1" id="KW-0560">Oxidoreductase</keyword>
<feature type="domain" description="FAD/NAD(P)-binding" evidence="2">
    <location>
        <begin position="2"/>
        <end position="308"/>
    </location>
</feature>
<dbReference type="PATRIC" id="fig|1432656.3.peg.1790"/>
<dbReference type="PRINTS" id="PR00368">
    <property type="entry name" value="FADPNR"/>
</dbReference>
<dbReference type="OrthoDB" id="27340at2157"/>
<dbReference type="SUPFAM" id="SSF51905">
    <property type="entry name" value="FAD/NAD(P)-binding domain"/>
    <property type="match status" value="1"/>
</dbReference>
<dbReference type="PANTHER" id="PTHR42949">
    <property type="entry name" value="ANAEROBIC GLYCEROL-3-PHOSPHATE DEHYDROGENASE SUBUNIT B"/>
    <property type="match status" value="1"/>
</dbReference>
<proteinExistence type="predicted"/>
<keyword evidence="4" id="KW-1185">Reference proteome</keyword>
<protein>
    <submittedName>
        <fullName evidence="3">FAD-dependent pyridine nucleotide-disulfide oxidoreductase</fullName>
    </submittedName>
</protein>
<organism evidence="3 4">
    <name type="scientific">Thermococcus guaymasensis DSM 11113</name>
    <dbReference type="NCBI Taxonomy" id="1432656"/>
    <lineage>
        <taxon>Archaea</taxon>
        <taxon>Methanobacteriati</taxon>
        <taxon>Methanobacteriota</taxon>
        <taxon>Thermococci</taxon>
        <taxon>Thermococcales</taxon>
        <taxon>Thermococcaceae</taxon>
        <taxon>Thermococcus</taxon>
    </lineage>
</organism>
<dbReference type="Pfam" id="PF07992">
    <property type="entry name" value="Pyr_redox_2"/>
    <property type="match status" value="1"/>
</dbReference>
<evidence type="ECO:0000259" key="2">
    <source>
        <dbReference type="Pfam" id="PF07992"/>
    </source>
</evidence>
<evidence type="ECO:0000313" key="4">
    <source>
        <dbReference type="Proteomes" id="UP000062043"/>
    </source>
</evidence>
<evidence type="ECO:0000313" key="3">
    <source>
        <dbReference type="EMBL" id="AJC72295.1"/>
    </source>
</evidence>